<keyword evidence="2" id="KW-0547">Nucleotide-binding</keyword>
<evidence type="ECO:0000313" key="2">
    <source>
        <dbReference type="EMBL" id="OYD56007.1"/>
    </source>
</evidence>
<reference evidence="2 3" key="1">
    <citation type="submission" date="2017-07" db="EMBL/GenBank/DDBJ databases">
        <title>Fictibacillus sp. nov. GDSW-R2A3 Genome sequencing and assembly.</title>
        <authorList>
            <person name="Mayilraj S."/>
        </authorList>
    </citation>
    <scope>NUCLEOTIDE SEQUENCE [LARGE SCALE GENOMIC DNA]</scope>
    <source>
        <strain evidence="2 3">GDSW-R2A3</strain>
    </source>
</reference>
<dbReference type="SUPFAM" id="SSF52540">
    <property type="entry name" value="P-loop containing nucleoside triphosphate hydrolases"/>
    <property type="match status" value="1"/>
</dbReference>
<feature type="domain" description="AAA+ ATPase" evidence="1">
    <location>
        <begin position="155"/>
        <end position="283"/>
    </location>
</feature>
<dbReference type="InterPro" id="IPR003593">
    <property type="entry name" value="AAA+_ATPase"/>
</dbReference>
<dbReference type="PANTHER" id="PTHR30050">
    <property type="entry name" value="CHROMOSOMAL REPLICATION INITIATOR PROTEIN DNAA"/>
    <property type="match status" value="1"/>
</dbReference>
<dbReference type="Gene3D" id="3.40.50.300">
    <property type="entry name" value="P-loop containing nucleotide triphosphate hydrolases"/>
    <property type="match status" value="1"/>
</dbReference>
<sequence>MESRLNQIIESLCQKHFQLPEDKLVESERLDEYRCSSCKDKEIIFYRVHKDTEWFWDEKIQSCVPEHKVPEADYYLGKVCSPENAWEWHDSYSKRCSCVQQKNIEKRLLTSEITEEFRNHSFSNFNIKGKDPLIKDAYQCGQEYISDFMDIRSTRSNSVALLGQPGAGKTHLLTAIANHLMQQRHVSILYFPYVEGFDDLKDDFEKLEEKMNRMKKVDVLFIDDLFKPVGNQKRPRATEWQIEKMYALINYRYLNHLPVLVSSELTIDEIEAVDEALGSRLYEMCRNYMVIIKGDKKILNQRLG</sequence>
<gene>
    <name evidence="2" type="ORF">CGZ90_19820</name>
</gene>
<dbReference type="PANTHER" id="PTHR30050:SF10">
    <property type="entry name" value="PHAGE-LIKE ELEMENT PBSX PROTEIN XKDC"/>
    <property type="match status" value="1"/>
</dbReference>
<evidence type="ECO:0000259" key="1">
    <source>
        <dbReference type="SMART" id="SM00382"/>
    </source>
</evidence>
<dbReference type="AlphaFoldDB" id="A0A235F501"/>
<proteinExistence type="predicted"/>
<organism evidence="2 3">
    <name type="scientific">Fictibacillus aquaticus</name>
    <dbReference type="NCBI Taxonomy" id="2021314"/>
    <lineage>
        <taxon>Bacteria</taxon>
        <taxon>Bacillati</taxon>
        <taxon>Bacillota</taxon>
        <taxon>Bacilli</taxon>
        <taxon>Bacillales</taxon>
        <taxon>Fictibacillaceae</taxon>
        <taxon>Fictibacillus</taxon>
    </lineage>
</organism>
<dbReference type="GO" id="GO:0005524">
    <property type="term" value="F:ATP binding"/>
    <property type="evidence" value="ECO:0007669"/>
    <property type="project" value="UniProtKB-KW"/>
</dbReference>
<dbReference type="InterPro" id="IPR013317">
    <property type="entry name" value="DnaA_dom"/>
</dbReference>
<keyword evidence="3" id="KW-1185">Reference proteome</keyword>
<dbReference type="Proteomes" id="UP000215059">
    <property type="component" value="Unassembled WGS sequence"/>
</dbReference>
<dbReference type="OrthoDB" id="1655960at2"/>
<accession>A0A235F501</accession>
<dbReference type="FunFam" id="3.40.50.300:FF:002497">
    <property type="entry name" value="DNA replication protein"/>
    <property type="match status" value="1"/>
</dbReference>
<name>A0A235F501_9BACL</name>
<dbReference type="EMBL" id="NOII01000075">
    <property type="protein sequence ID" value="OYD56007.1"/>
    <property type="molecule type" value="Genomic_DNA"/>
</dbReference>
<evidence type="ECO:0000313" key="3">
    <source>
        <dbReference type="Proteomes" id="UP000215059"/>
    </source>
</evidence>
<dbReference type="CDD" id="cd00009">
    <property type="entry name" value="AAA"/>
    <property type="match status" value="1"/>
</dbReference>
<keyword evidence="2" id="KW-0067">ATP-binding</keyword>
<protein>
    <submittedName>
        <fullName evidence="2">ATP-binding protein</fullName>
    </submittedName>
</protein>
<comment type="caution">
    <text evidence="2">The sequence shown here is derived from an EMBL/GenBank/DDBJ whole genome shotgun (WGS) entry which is preliminary data.</text>
</comment>
<dbReference type="Pfam" id="PF00308">
    <property type="entry name" value="Bac_DnaA"/>
    <property type="match status" value="1"/>
</dbReference>
<dbReference type="NCBIfam" id="NF005378">
    <property type="entry name" value="PRK06921.1"/>
    <property type="match status" value="1"/>
</dbReference>
<dbReference type="SMART" id="SM00382">
    <property type="entry name" value="AAA"/>
    <property type="match status" value="1"/>
</dbReference>
<dbReference type="GO" id="GO:0006260">
    <property type="term" value="P:DNA replication"/>
    <property type="evidence" value="ECO:0007669"/>
    <property type="project" value="TreeGrafter"/>
</dbReference>
<dbReference type="InterPro" id="IPR027417">
    <property type="entry name" value="P-loop_NTPase"/>
</dbReference>